<dbReference type="EMBL" id="VCGU01000005">
    <property type="protein sequence ID" value="TRY74937.1"/>
    <property type="molecule type" value="Genomic_DNA"/>
</dbReference>
<dbReference type="Proteomes" id="UP000318571">
    <property type="component" value="Chromosome 2"/>
</dbReference>
<gene>
    <name evidence="7" type="ORF">TCAL_04578</name>
</gene>
<feature type="domain" description="PDZ" evidence="6">
    <location>
        <begin position="91"/>
        <end position="173"/>
    </location>
</feature>
<dbReference type="GO" id="GO:0005634">
    <property type="term" value="C:nucleus"/>
    <property type="evidence" value="ECO:0007669"/>
    <property type="project" value="TreeGrafter"/>
</dbReference>
<dbReference type="GO" id="GO:0070682">
    <property type="term" value="P:proteasome regulatory particle assembly"/>
    <property type="evidence" value="ECO:0007669"/>
    <property type="project" value="InterPro"/>
</dbReference>
<dbReference type="Gene3D" id="2.30.42.10">
    <property type="match status" value="1"/>
</dbReference>
<proteinExistence type="inferred from homology"/>
<evidence type="ECO:0000259" key="6">
    <source>
        <dbReference type="SMART" id="SM00228"/>
    </source>
</evidence>
<dbReference type="InterPro" id="IPR040815">
    <property type="entry name" value="Nas2_N"/>
</dbReference>
<keyword evidence="8" id="KW-1185">Reference proteome</keyword>
<dbReference type="OMA" id="DWGGRGM"/>
<keyword evidence="5" id="KW-0175">Coiled coil</keyword>
<dbReference type="SUPFAM" id="SSF50156">
    <property type="entry name" value="PDZ domain-like"/>
    <property type="match status" value="1"/>
</dbReference>
<evidence type="ECO:0000256" key="3">
    <source>
        <dbReference type="ARBA" id="ARBA00023186"/>
    </source>
</evidence>
<accession>A0A553PB87</accession>
<dbReference type="InterPro" id="IPR001478">
    <property type="entry name" value="PDZ"/>
</dbReference>
<evidence type="ECO:0000256" key="5">
    <source>
        <dbReference type="SAM" id="Coils"/>
    </source>
</evidence>
<dbReference type="AlphaFoldDB" id="A0A553PB87"/>
<dbReference type="FunFam" id="2.30.42.10:FF:000107">
    <property type="entry name" value="26S proteasome non-ATPase regulatory subunit 9"/>
    <property type="match status" value="1"/>
</dbReference>
<evidence type="ECO:0000256" key="2">
    <source>
        <dbReference type="ARBA" id="ARBA00014937"/>
    </source>
</evidence>
<reference evidence="7 8" key="1">
    <citation type="journal article" date="2018" name="Nat. Ecol. Evol.">
        <title>Genomic signatures of mitonuclear coevolution across populations of Tigriopus californicus.</title>
        <authorList>
            <person name="Barreto F.S."/>
            <person name="Watson E.T."/>
            <person name="Lima T.G."/>
            <person name="Willett C.S."/>
            <person name="Edmands S."/>
            <person name="Li W."/>
            <person name="Burton R.S."/>
        </authorList>
    </citation>
    <scope>NUCLEOTIDE SEQUENCE [LARGE SCALE GENOMIC DNA]</scope>
    <source>
        <strain evidence="7 8">San Diego</strain>
    </source>
</reference>
<keyword evidence="3" id="KW-0143">Chaperone</keyword>
<dbReference type="InterPro" id="IPR036034">
    <property type="entry name" value="PDZ_sf"/>
</dbReference>
<sequence length="204" mass="22743">MSGENTTREALLKLSDERKALEEELATFLDVLKTQGVGMEDNLVDSEGFPRNDIDVHQVRIARNKIIYLRNDLKDIMSEMERGLENIHEQTREGLGVAEPMETISLDCHLEPFAHIDLVSPESPAHLAGLQVGDRIAEFGSINADNFGNLKQVGDLVQNSKDQNVRVKVIREGKSTAITLKPRTWSGRGLLGCNIVPMDKVLDR</sequence>
<dbReference type="Gene3D" id="6.10.140.1710">
    <property type="match status" value="1"/>
</dbReference>
<name>A0A553PB87_TIGCA</name>
<dbReference type="InterPro" id="IPR035269">
    <property type="entry name" value="PSMD9"/>
</dbReference>
<dbReference type="InterPro" id="IPR041489">
    <property type="entry name" value="PDZ_6"/>
</dbReference>
<comment type="caution">
    <text evidence="7">The sequence shown here is derived from an EMBL/GenBank/DDBJ whole genome shotgun (WGS) entry which is preliminary data.</text>
</comment>
<evidence type="ECO:0000313" key="8">
    <source>
        <dbReference type="Proteomes" id="UP000318571"/>
    </source>
</evidence>
<dbReference type="STRING" id="6832.A0A553PB87"/>
<evidence type="ECO:0000313" key="7">
    <source>
        <dbReference type="EMBL" id="TRY74937.1"/>
    </source>
</evidence>
<evidence type="ECO:0000256" key="1">
    <source>
        <dbReference type="ARBA" id="ARBA00005256"/>
    </source>
</evidence>
<evidence type="ECO:0000256" key="4">
    <source>
        <dbReference type="ARBA" id="ARBA00030007"/>
    </source>
</evidence>
<comment type="similarity">
    <text evidence="1">Belongs to the proteasome subunit p27 family.</text>
</comment>
<dbReference type="GO" id="GO:0005737">
    <property type="term" value="C:cytoplasm"/>
    <property type="evidence" value="ECO:0007669"/>
    <property type="project" value="TreeGrafter"/>
</dbReference>
<dbReference type="PANTHER" id="PTHR12651:SF1">
    <property type="entry name" value="26S PROTEASOME NON-ATPASE REGULATORY SUBUNIT 9"/>
    <property type="match status" value="1"/>
</dbReference>
<dbReference type="Pfam" id="PF17820">
    <property type="entry name" value="PDZ_6"/>
    <property type="match status" value="1"/>
</dbReference>
<dbReference type="PANTHER" id="PTHR12651">
    <property type="entry name" value="26S PROTEASOME NON-ATPASE REGULATORY SUBUNIT 9"/>
    <property type="match status" value="1"/>
</dbReference>
<feature type="coiled-coil region" evidence="5">
    <location>
        <begin position="4"/>
        <end position="31"/>
    </location>
</feature>
<dbReference type="Pfam" id="PF18265">
    <property type="entry name" value="Nas2_N"/>
    <property type="match status" value="1"/>
</dbReference>
<organism evidence="7 8">
    <name type="scientific">Tigriopus californicus</name>
    <name type="common">Marine copepod</name>
    <dbReference type="NCBI Taxonomy" id="6832"/>
    <lineage>
        <taxon>Eukaryota</taxon>
        <taxon>Metazoa</taxon>
        <taxon>Ecdysozoa</taxon>
        <taxon>Arthropoda</taxon>
        <taxon>Crustacea</taxon>
        <taxon>Multicrustacea</taxon>
        <taxon>Hexanauplia</taxon>
        <taxon>Copepoda</taxon>
        <taxon>Harpacticoida</taxon>
        <taxon>Harpacticidae</taxon>
        <taxon>Tigriopus</taxon>
    </lineage>
</organism>
<dbReference type="SMART" id="SM00228">
    <property type="entry name" value="PDZ"/>
    <property type="match status" value="1"/>
</dbReference>
<protein>
    <recommendedName>
        <fullName evidence="2">26S proteasome non-ATPase regulatory subunit 9</fullName>
    </recommendedName>
    <alternativeName>
        <fullName evidence="4">26S proteasome regulatory subunit p27</fullName>
    </alternativeName>
</protein>